<dbReference type="Gene3D" id="3.40.1480.10">
    <property type="entry name" value="MOFRL domain"/>
    <property type="match status" value="1"/>
</dbReference>
<evidence type="ECO:0000313" key="7">
    <source>
        <dbReference type="EMBL" id="TCJ14790.1"/>
    </source>
</evidence>
<dbReference type="Pfam" id="PF05161">
    <property type="entry name" value="MOFRL"/>
    <property type="match status" value="1"/>
</dbReference>
<comment type="caution">
    <text evidence="7">The sequence shown here is derived from an EMBL/GenBank/DDBJ whole genome shotgun (WGS) entry which is preliminary data.</text>
</comment>
<evidence type="ECO:0000259" key="6">
    <source>
        <dbReference type="Pfam" id="PF13660"/>
    </source>
</evidence>
<evidence type="ECO:0000259" key="5">
    <source>
        <dbReference type="Pfam" id="PF05161"/>
    </source>
</evidence>
<keyword evidence="1" id="KW-0808">Transferase</keyword>
<accession>A0A4R1BCL2</accession>
<keyword evidence="3 7" id="KW-0418">Kinase</keyword>
<dbReference type="InterPro" id="IPR039760">
    <property type="entry name" value="MOFRL_protein"/>
</dbReference>
<protein>
    <submittedName>
        <fullName evidence="7">Glycerate kinase</fullName>
    </submittedName>
</protein>
<dbReference type="InterPro" id="IPR025286">
    <property type="entry name" value="MOFRL_assoc_dom"/>
</dbReference>
<evidence type="ECO:0000256" key="3">
    <source>
        <dbReference type="ARBA" id="ARBA00022777"/>
    </source>
</evidence>
<dbReference type="FunFam" id="3.40.1480.10:FF:000002">
    <property type="entry name" value="Glycerate kinase"/>
    <property type="match status" value="1"/>
</dbReference>
<dbReference type="AlphaFoldDB" id="A0A4R1BCL2"/>
<dbReference type="OrthoDB" id="9766552at2"/>
<dbReference type="GO" id="GO:0008887">
    <property type="term" value="F:glycerate kinase activity"/>
    <property type="evidence" value="ECO:0007669"/>
    <property type="project" value="InterPro"/>
</dbReference>
<dbReference type="GO" id="GO:0005524">
    <property type="term" value="F:ATP binding"/>
    <property type="evidence" value="ECO:0007669"/>
    <property type="project" value="UniProtKB-KW"/>
</dbReference>
<feature type="domain" description="MOFRL" evidence="5">
    <location>
        <begin position="315"/>
        <end position="420"/>
    </location>
</feature>
<keyword evidence="4" id="KW-0067">ATP-binding</keyword>
<dbReference type="RefSeq" id="WP_132692642.1">
    <property type="nucleotide sequence ID" value="NZ_SKBU01000031.1"/>
</dbReference>
<organism evidence="7 8">
    <name type="scientific">Rubrobacter taiwanensis</name>
    <dbReference type="NCBI Taxonomy" id="185139"/>
    <lineage>
        <taxon>Bacteria</taxon>
        <taxon>Bacillati</taxon>
        <taxon>Actinomycetota</taxon>
        <taxon>Rubrobacteria</taxon>
        <taxon>Rubrobacterales</taxon>
        <taxon>Rubrobacteraceae</taxon>
        <taxon>Rubrobacter</taxon>
    </lineage>
</organism>
<dbReference type="Pfam" id="PF13660">
    <property type="entry name" value="DUF4147"/>
    <property type="match status" value="1"/>
</dbReference>
<proteinExistence type="predicted"/>
<dbReference type="InterPro" id="IPR007835">
    <property type="entry name" value="MOFRL"/>
</dbReference>
<dbReference type="Proteomes" id="UP000295244">
    <property type="component" value="Unassembled WGS sequence"/>
</dbReference>
<evidence type="ECO:0000256" key="2">
    <source>
        <dbReference type="ARBA" id="ARBA00022741"/>
    </source>
</evidence>
<keyword evidence="2" id="KW-0547">Nucleotide-binding</keyword>
<dbReference type="PANTHER" id="PTHR12227:SF0">
    <property type="entry name" value="GLYCERATE KINASE"/>
    <property type="match status" value="1"/>
</dbReference>
<evidence type="ECO:0000256" key="1">
    <source>
        <dbReference type="ARBA" id="ARBA00022679"/>
    </source>
</evidence>
<dbReference type="SUPFAM" id="SSF82544">
    <property type="entry name" value="GckA/TtuD-like"/>
    <property type="match status" value="1"/>
</dbReference>
<dbReference type="InterPro" id="IPR038614">
    <property type="entry name" value="GK_N_sf"/>
</dbReference>
<sequence>MKRDLKEILNAGLAAADPGAAVLRCLKVDGDRLSAGGETFEPERVFVVAAGKAACAMAKAAEELLGDRISGGLAVTKEGHEGPLEYLEVLAASHPEPDERGVEAARRVAGLAEELEEGDLLLALISGGASALLADPAEGIELSELKRLTSSLLRSGASIDEINCVRKHVSTLKGGGLARLAHPAQTLALLLSDVVGDDVSSIASGLTAPDPTTLEEARRVLERYGIEPPQSVAGHLKRAEETPKPGDPLFEQVKNLVCGGGRHAVEAAATRAEELGYPPLILSTRITGEGREVAGVHAAIVLEALESGNPAAPPCAILSGGELTITVRGKGRGGPNQEFALALAVELEGVEGWAALAVDTDGNDGPTGAAGGLVDGETAGAIRSRGADPRAALEANDSHTALDAAGVLLETGPTGTNVNDLRVILLRRAE</sequence>
<dbReference type="EMBL" id="SKBU01000031">
    <property type="protein sequence ID" value="TCJ14790.1"/>
    <property type="molecule type" value="Genomic_DNA"/>
</dbReference>
<gene>
    <name evidence="7" type="ORF">E0L93_13675</name>
</gene>
<feature type="domain" description="MOFRL-associated" evidence="6">
    <location>
        <begin position="5"/>
        <end position="236"/>
    </location>
</feature>
<evidence type="ECO:0000256" key="4">
    <source>
        <dbReference type="ARBA" id="ARBA00022840"/>
    </source>
</evidence>
<dbReference type="Gene3D" id="3.40.50.10180">
    <property type="entry name" value="Glycerate kinase, MOFRL-like N-terminal domain"/>
    <property type="match status" value="1"/>
</dbReference>
<name>A0A4R1BCL2_9ACTN</name>
<dbReference type="PANTHER" id="PTHR12227">
    <property type="entry name" value="GLYCERATE KINASE"/>
    <property type="match status" value="1"/>
</dbReference>
<keyword evidence="8" id="KW-1185">Reference proteome</keyword>
<dbReference type="GO" id="GO:0005737">
    <property type="term" value="C:cytoplasm"/>
    <property type="evidence" value="ECO:0007669"/>
    <property type="project" value="TreeGrafter"/>
</dbReference>
<dbReference type="InterPro" id="IPR037035">
    <property type="entry name" value="GK-like_C_sf"/>
</dbReference>
<dbReference type="FunFam" id="3.40.50.10180:FF:000001">
    <property type="entry name" value="Glycerate kinase"/>
    <property type="match status" value="1"/>
</dbReference>
<reference evidence="7 8" key="1">
    <citation type="submission" date="2019-03" db="EMBL/GenBank/DDBJ databases">
        <title>Whole genome sequence of a novel Rubrobacter taiwanensis strain, isolated from Yellowstone National Park.</title>
        <authorList>
            <person name="Freed S."/>
            <person name="Ramaley R.F."/>
            <person name="Kyndt J.A."/>
        </authorList>
    </citation>
    <scope>NUCLEOTIDE SEQUENCE [LARGE SCALE GENOMIC DNA]</scope>
    <source>
        <strain evidence="7 8">Yellowstone</strain>
    </source>
</reference>
<evidence type="ECO:0000313" key="8">
    <source>
        <dbReference type="Proteomes" id="UP000295244"/>
    </source>
</evidence>